<reference evidence="5 6" key="1">
    <citation type="journal article" date="2014" name="Int. J. Syst. Evol. Microbiol.">
        <title>Nocardioides zeae sp. nov., isolated from the stem of Zea mays.</title>
        <authorList>
            <person name="Glaeser S.P."/>
            <person name="McInroy J.A."/>
            <person name="Busse H.J."/>
            <person name="Kampfer P."/>
        </authorList>
    </citation>
    <scope>NUCLEOTIDE SEQUENCE [LARGE SCALE GENOMIC DNA]</scope>
    <source>
        <strain evidence="5 6">JCM 30728</strain>
    </source>
</reference>
<gene>
    <name evidence="5" type="ORF">G3T38_05820</name>
</gene>
<proteinExistence type="inferred from homology"/>
<dbReference type="RefSeq" id="WP_163771154.1">
    <property type="nucleotide sequence ID" value="NZ_JAAGXA010000003.1"/>
</dbReference>
<dbReference type="GO" id="GO:0000271">
    <property type="term" value="P:polysaccharide biosynthetic process"/>
    <property type="evidence" value="ECO:0007669"/>
    <property type="project" value="TreeGrafter"/>
</dbReference>
<evidence type="ECO:0000256" key="2">
    <source>
        <dbReference type="PIRSR" id="PIRSR600888-1"/>
    </source>
</evidence>
<dbReference type="InterPro" id="IPR000888">
    <property type="entry name" value="RmlC-like"/>
</dbReference>
<comment type="similarity">
    <text evidence="1">Belongs to the dTDP-4-dehydrorhamnose 3,5-epimerase family.</text>
</comment>
<feature type="active site" description="Proton donor" evidence="2">
    <location>
        <position position="132"/>
    </location>
</feature>
<dbReference type="PANTHER" id="PTHR21047">
    <property type="entry name" value="DTDP-6-DEOXY-D-GLUCOSE-3,5 EPIMERASE"/>
    <property type="match status" value="1"/>
</dbReference>
<evidence type="ECO:0000313" key="5">
    <source>
        <dbReference type="EMBL" id="NEN77791.1"/>
    </source>
</evidence>
<protein>
    <submittedName>
        <fullName evidence="5">dTDP-4-keto-6-deoxy-D-glucose epimerase</fullName>
    </submittedName>
</protein>
<dbReference type="GO" id="GO:0019305">
    <property type="term" value="P:dTDP-rhamnose biosynthetic process"/>
    <property type="evidence" value="ECO:0007669"/>
    <property type="project" value="TreeGrafter"/>
</dbReference>
<keyword evidence="6" id="KW-1185">Reference proteome</keyword>
<accession>A0A6P0HGT5</accession>
<evidence type="ECO:0000256" key="1">
    <source>
        <dbReference type="ARBA" id="ARBA00010154"/>
    </source>
</evidence>
<dbReference type="GO" id="GO:0008830">
    <property type="term" value="F:dTDP-4-dehydrorhamnose 3,5-epimerase activity"/>
    <property type="evidence" value="ECO:0007669"/>
    <property type="project" value="InterPro"/>
</dbReference>
<evidence type="ECO:0000256" key="3">
    <source>
        <dbReference type="PIRSR" id="PIRSR600888-3"/>
    </source>
</evidence>
<name>A0A6P0HGT5_9ACTN</name>
<organism evidence="5 6">
    <name type="scientific">Nocardioides zeae</name>
    <dbReference type="NCBI Taxonomy" id="1457234"/>
    <lineage>
        <taxon>Bacteria</taxon>
        <taxon>Bacillati</taxon>
        <taxon>Actinomycetota</taxon>
        <taxon>Actinomycetes</taxon>
        <taxon>Propionibacteriales</taxon>
        <taxon>Nocardioidaceae</taxon>
        <taxon>Nocardioides</taxon>
    </lineage>
</organism>
<evidence type="ECO:0000256" key="4">
    <source>
        <dbReference type="SAM" id="MobiDB-lite"/>
    </source>
</evidence>
<dbReference type="SUPFAM" id="SSF51182">
    <property type="entry name" value="RmlC-like cupins"/>
    <property type="match status" value="1"/>
</dbReference>
<comment type="caution">
    <text evidence="5">The sequence shown here is derived from an EMBL/GenBank/DDBJ whole genome shotgun (WGS) entry which is preliminary data.</text>
</comment>
<dbReference type="Proteomes" id="UP000468687">
    <property type="component" value="Unassembled WGS sequence"/>
</dbReference>
<dbReference type="CDD" id="cd00438">
    <property type="entry name" value="cupin_RmlC"/>
    <property type="match status" value="1"/>
</dbReference>
<dbReference type="EMBL" id="JAAGXA010000003">
    <property type="protein sequence ID" value="NEN77791.1"/>
    <property type="molecule type" value="Genomic_DNA"/>
</dbReference>
<feature type="site" description="Participates in a stacking interaction with the thymidine ring of dTDP-4-oxo-6-deoxyglucose" evidence="3">
    <location>
        <position position="138"/>
    </location>
</feature>
<dbReference type="GO" id="GO:0005829">
    <property type="term" value="C:cytosol"/>
    <property type="evidence" value="ECO:0007669"/>
    <property type="project" value="TreeGrafter"/>
</dbReference>
<dbReference type="InterPro" id="IPR014710">
    <property type="entry name" value="RmlC-like_jellyroll"/>
</dbReference>
<dbReference type="Gene3D" id="2.60.120.10">
    <property type="entry name" value="Jelly Rolls"/>
    <property type="match status" value="1"/>
</dbReference>
<evidence type="ECO:0000313" key="6">
    <source>
        <dbReference type="Proteomes" id="UP000468687"/>
    </source>
</evidence>
<feature type="region of interest" description="Disordered" evidence="4">
    <location>
        <begin position="203"/>
        <end position="224"/>
    </location>
</feature>
<sequence length="224" mass="23979">MKVVPTRIEGAWTVTPVQIPDERGVFLESFRRDTIAELTGHDLDVWQTNVSVSGRGTVRGVHFADVPPGQAKYVTALTGSFLDFVVDLRVGSPTFGTWESVRLDSVDRRAVLIGEGLGHAFCALEDASTVLYLCSSVYAPERERTVSPLDPALGLPIPADIEPVMSARDSGAPTLEEALAAGLLPSYGAADGAREGATDLLEQRSADLTSSRHSPQILDDSGRF</sequence>
<dbReference type="InterPro" id="IPR011051">
    <property type="entry name" value="RmlC_Cupin_sf"/>
</dbReference>
<dbReference type="Pfam" id="PF00908">
    <property type="entry name" value="dTDP_sugar_isom"/>
    <property type="match status" value="1"/>
</dbReference>
<dbReference type="AlphaFoldDB" id="A0A6P0HGT5"/>
<dbReference type="PANTHER" id="PTHR21047:SF2">
    <property type="entry name" value="THYMIDINE DIPHOSPHO-4-KETO-RHAMNOSE 3,5-EPIMERASE"/>
    <property type="match status" value="1"/>
</dbReference>
<feature type="active site" description="Proton acceptor" evidence="2">
    <location>
        <position position="62"/>
    </location>
</feature>